<keyword evidence="2" id="KW-1185">Reference proteome</keyword>
<sequence length="72" mass="7957">MDAGDCYNMKMTDYARNYVTEHPHQGDIYPSLCPMHVSSEPDVPGLTGRWGRGCHTKHQPGPGLAALQTCRV</sequence>
<comment type="caution">
    <text evidence="1">The sequence shown here is derived from an EMBL/GenBank/DDBJ whole genome shotgun (WGS) entry which is preliminary data.</text>
</comment>
<gene>
    <name evidence="1" type="ORF">DPEC_G00288960</name>
</gene>
<proteinExistence type="predicted"/>
<protein>
    <submittedName>
        <fullName evidence="1">Uncharacterized protein</fullName>
    </submittedName>
</protein>
<evidence type="ECO:0000313" key="2">
    <source>
        <dbReference type="Proteomes" id="UP001157502"/>
    </source>
</evidence>
<evidence type="ECO:0000313" key="1">
    <source>
        <dbReference type="EMBL" id="KAJ7991929.1"/>
    </source>
</evidence>
<accession>A0ACC2FKN1</accession>
<dbReference type="Proteomes" id="UP001157502">
    <property type="component" value="Chromosome 26"/>
</dbReference>
<organism evidence="1 2">
    <name type="scientific">Dallia pectoralis</name>
    <name type="common">Alaska blackfish</name>
    <dbReference type="NCBI Taxonomy" id="75939"/>
    <lineage>
        <taxon>Eukaryota</taxon>
        <taxon>Metazoa</taxon>
        <taxon>Chordata</taxon>
        <taxon>Craniata</taxon>
        <taxon>Vertebrata</taxon>
        <taxon>Euteleostomi</taxon>
        <taxon>Actinopterygii</taxon>
        <taxon>Neopterygii</taxon>
        <taxon>Teleostei</taxon>
        <taxon>Protacanthopterygii</taxon>
        <taxon>Esociformes</taxon>
        <taxon>Umbridae</taxon>
        <taxon>Dallia</taxon>
    </lineage>
</organism>
<dbReference type="EMBL" id="CM055753">
    <property type="protein sequence ID" value="KAJ7991929.1"/>
    <property type="molecule type" value="Genomic_DNA"/>
</dbReference>
<name>A0ACC2FKN1_DALPE</name>
<reference evidence="1" key="1">
    <citation type="submission" date="2021-05" db="EMBL/GenBank/DDBJ databases">
        <authorList>
            <person name="Pan Q."/>
            <person name="Jouanno E."/>
            <person name="Zahm M."/>
            <person name="Klopp C."/>
            <person name="Cabau C."/>
            <person name="Louis A."/>
            <person name="Berthelot C."/>
            <person name="Parey E."/>
            <person name="Roest Crollius H."/>
            <person name="Montfort J."/>
            <person name="Robinson-Rechavi M."/>
            <person name="Bouchez O."/>
            <person name="Lampietro C."/>
            <person name="Lopez Roques C."/>
            <person name="Donnadieu C."/>
            <person name="Postlethwait J."/>
            <person name="Bobe J."/>
            <person name="Dillon D."/>
            <person name="Chandos A."/>
            <person name="von Hippel F."/>
            <person name="Guiguen Y."/>
        </authorList>
    </citation>
    <scope>NUCLEOTIDE SEQUENCE</scope>
    <source>
        <strain evidence="1">YG-Jan2019</strain>
    </source>
</reference>